<keyword evidence="6" id="KW-0067">ATP-binding</keyword>
<organism evidence="11 12">
    <name type="scientific">Escallonia herrerae</name>
    <dbReference type="NCBI Taxonomy" id="1293975"/>
    <lineage>
        <taxon>Eukaryota</taxon>
        <taxon>Viridiplantae</taxon>
        <taxon>Streptophyta</taxon>
        <taxon>Embryophyta</taxon>
        <taxon>Tracheophyta</taxon>
        <taxon>Spermatophyta</taxon>
        <taxon>Magnoliopsida</taxon>
        <taxon>eudicotyledons</taxon>
        <taxon>Gunneridae</taxon>
        <taxon>Pentapetalae</taxon>
        <taxon>asterids</taxon>
        <taxon>campanulids</taxon>
        <taxon>Escalloniales</taxon>
        <taxon>Escalloniaceae</taxon>
        <taxon>Escallonia</taxon>
    </lineage>
</organism>
<dbReference type="AlphaFoldDB" id="A0AA88VGF9"/>
<evidence type="ECO:0000256" key="3">
    <source>
        <dbReference type="ARBA" id="ARBA00022729"/>
    </source>
</evidence>
<dbReference type="SUPFAM" id="SSF52058">
    <property type="entry name" value="L domain-like"/>
    <property type="match status" value="1"/>
</dbReference>
<feature type="compositionally biased region" description="Polar residues" evidence="9">
    <location>
        <begin position="262"/>
        <end position="296"/>
    </location>
</feature>
<evidence type="ECO:0008006" key="13">
    <source>
        <dbReference type="Google" id="ProtNLM"/>
    </source>
</evidence>
<dbReference type="Gene3D" id="3.80.10.10">
    <property type="entry name" value="Ribonuclease Inhibitor"/>
    <property type="match status" value="1"/>
</dbReference>
<keyword evidence="2" id="KW-0433">Leucine-rich repeat</keyword>
<protein>
    <recommendedName>
        <fullName evidence="13">Leucine-rich repeat-containing N-terminal plant-type domain-containing protein</fullName>
    </recommendedName>
</protein>
<dbReference type="InterPro" id="IPR001611">
    <property type="entry name" value="Leu-rich_rpt"/>
</dbReference>
<evidence type="ECO:0000256" key="4">
    <source>
        <dbReference type="ARBA" id="ARBA00022737"/>
    </source>
</evidence>
<dbReference type="GO" id="GO:0033612">
    <property type="term" value="F:receptor serine/threonine kinase binding"/>
    <property type="evidence" value="ECO:0007669"/>
    <property type="project" value="TreeGrafter"/>
</dbReference>
<dbReference type="PANTHER" id="PTHR48056">
    <property type="entry name" value="LRR RECEPTOR-LIKE SERINE/THREONINE-PROTEIN KINASE-RELATED"/>
    <property type="match status" value="1"/>
</dbReference>
<evidence type="ECO:0000256" key="5">
    <source>
        <dbReference type="ARBA" id="ARBA00022741"/>
    </source>
</evidence>
<evidence type="ECO:0000256" key="1">
    <source>
        <dbReference type="ARBA" id="ARBA00004370"/>
    </source>
</evidence>
<keyword evidence="7" id="KW-0472">Membrane</keyword>
<dbReference type="FunFam" id="3.80.10.10:FF:000400">
    <property type="entry name" value="Nuclear pore complex protein NUP107"/>
    <property type="match status" value="1"/>
</dbReference>
<dbReference type="GO" id="GO:0016020">
    <property type="term" value="C:membrane"/>
    <property type="evidence" value="ECO:0007669"/>
    <property type="project" value="UniProtKB-SubCell"/>
</dbReference>
<feature type="compositionally biased region" description="Polar residues" evidence="9">
    <location>
        <begin position="304"/>
        <end position="315"/>
    </location>
</feature>
<feature type="signal peptide" evidence="10">
    <location>
        <begin position="1"/>
        <end position="29"/>
    </location>
</feature>
<keyword evidence="3 10" id="KW-0732">Signal</keyword>
<evidence type="ECO:0000313" key="12">
    <source>
        <dbReference type="Proteomes" id="UP001188597"/>
    </source>
</evidence>
<dbReference type="Pfam" id="PF00560">
    <property type="entry name" value="LRR_1"/>
    <property type="match status" value="1"/>
</dbReference>
<keyword evidence="4" id="KW-0677">Repeat</keyword>
<evidence type="ECO:0000256" key="6">
    <source>
        <dbReference type="ARBA" id="ARBA00022840"/>
    </source>
</evidence>
<evidence type="ECO:0000256" key="8">
    <source>
        <dbReference type="ARBA" id="ARBA00023180"/>
    </source>
</evidence>
<keyword evidence="8" id="KW-0325">Glycoprotein</keyword>
<evidence type="ECO:0000313" key="11">
    <source>
        <dbReference type="EMBL" id="KAK3008217.1"/>
    </source>
</evidence>
<dbReference type="Proteomes" id="UP001188597">
    <property type="component" value="Unassembled WGS sequence"/>
</dbReference>
<name>A0AA88VGF9_9ASTE</name>
<proteinExistence type="predicted"/>
<gene>
    <name evidence="11" type="ORF">RJ639_015035</name>
</gene>
<keyword evidence="5" id="KW-0547">Nucleotide-binding</keyword>
<dbReference type="EMBL" id="JAVXUP010001777">
    <property type="protein sequence ID" value="KAK3008217.1"/>
    <property type="molecule type" value="Genomic_DNA"/>
</dbReference>
<reference evidence="11" key="1">
    <citation type="submission" date="2022-12" db="EMBL/GenBank/DDBJ databases">
        <title>Draft genome assemblies for two species of Escallonia (Escalloniales).</title>
        <authorList>
            <person name="Chanderbali A."/>
            <person name="Dervinis C."/>
            <person name="Anghel I."/>
            <person name="Soltis D."/>
            <person name="Soltis P."/>
            <person name="Zapata F."/>
        </authorList>
    </citation>
    <scope>NUCLEOTIDE SEQUENCE</scope>
    <source>
        <strain evidence="11">UCBG64.0493</strain>
        <tissue evidence="11">Leaf</tissue>
    </source>
</reference>
<dbReference type="GO" id="GO:0005524">
    <property type="term" value="F:ATP binding"/>
    <property type="evidence" value="ECO:0007669"/>
    <property type="project" value="UniProtKB-KW"/>
</dbReference>
<sequence length="351" mass="38795">MAHNRRYPTPVTHALVFILLCTCSERTNGRSSDIGCLESIFNSLQDPLQLLRSSWDFSNGTEGFICRFAEVECWHPDESRVLNLRLSGMGLKGRFPRGLEMCSTLTGLDLSENALFRAIPSDISELIPYVTYLDLLYNNISGEIPISIGNLSFLNVLKLENNRLEGHIPQEVGLLGWIRTFNVANNRLSGPVTTFSADVPIAAENYTKNLGLCGYPLKRCKRNTDYHDSFVRGMLCRPAVSPPSRRLRPAVSPSHRAPPSPSLTQSFTSSADTDKIMSSNEISSSPIAPSPVQTPRATLEDQISHPSTPNTSMGVSGSEPIDLESGPDELNNDNLKSAVWTHFERKKMVET</sequence>
<dbReference type="PANTHER" id="PTHR48056:SF81">
    <property type="entry name" value="RECEPTOR PROTEIN-TYROSINE KINASE CEPR1"/>
    <property type="match status" value="1"/>
</dbReference>
<feature type="chain" id="PRO_5041718932" description="Leucine-rich repeat-containing N-terminal plant-type domain-containing protein" evidence="10">
    <location>
        <begin position="30"/>
        <end position="351"/>
    </location>
</feature>
<evidence type="ECO:0000256" key="2">
    <source>
        <dbReference type="ARBA" id="ARBA00022614"/>
    </source>
</evidence>
<feature type="region of interest" description="Disordered" evidence="9">
    <location>
        <begin position="241"/>
        <end position="333"/>
    </location>
</feature>
<evidence type="ECO:0000256" key="9">
    <source>
        <dbReference type="SAM" id="MobiDB-lite"/>
    </source>
</evidence>
<keyword evidence="12" id="KW-1185">Reference proteome</keyword>
<feature type="compositionally biased region" description="Acidic residues" evidence="9">
    <location>
        <begin position="321"/>
        <end position="331"/>
    </location>
</feature>
<evidence type="ECO:0000256" key="7">
    <source>
        <dbReference type="ARBA" id="ARBA00023136"/>
    </source>
</evidence>
<accession>A0AA88VGF9</accession>
<dbReference type="InterPro" id="IPR050647">
    <property type="entry name" value="Plant_LRR-RLKs"/>
</dbReference>
<dbReference type="InterPro" id="IPR032675">
    <property type="entry name" value="LRR_dom_sf"/>
</dbReference>
<comment type="caution">
    <text evidence="11">The sequence shown here is derived from an EMBL/GenBank/DDBJ whole genome shotgun (WGS) entry which is preliminary data.</text>
</comment>
<comment type="subcellular location">
    <subcellularLocation>
        <location evidence="1">Membrane</location>
    </subcellularLocation>
</comment>
<evidence type="ECO:0000256" key="10">
    <source>
        <dbReference type="SAM" id="SignalP"/>
    </source>
</evidence>